<reference evidence="2 3" key="1">
    <citation type="submission" date="2019-03" db="EMBL/GenBank/DDBJ databases">
        <title>Genomic Encyclopedia of Type Strains, Phase IV (KMG-IV): sequencing the most valuable type-strain genomes for metagenomic binning, comparative biology and taxonomic classification.</title>
        <authorList>
            <person name="Goeker M."/>
        </authorList>
    </citation>
    <scope>NUCLEOTIDE SEQUENCE [LARGE SCALE GENOMIC DNA]</scope>
    <source>
        <strain evidence="2 3">DSM 45361</strain>
    </source>
</reference>
<dbReference type="OrthoDB" id="4790304at2"/>
<accession>A0A4R6SN93</accession>
<dbReference type="Pfam" id="PF17765">
    <property type="entry name" value="MLTR_LBD"/>
    <property type="match status" value="1"/>
</dbReference>
<feature type="domain" description="HTH cro/C1-type" evidence="1">
    <location>
        <begin position="22"/>
        <end position="94"/>
    </location>
</feature>
<protein>
    <submittedName>
        <fullName evidence="2">Helix-turn-helix protein</fullName>
    </submittedName>
</protein>
<evidence type="ECO:0000259" key="1">
    <source>
        <dbReference type="SMART" id="SM00530"/>
    </source>
</evidence>
<dbReference type="Gene3D" id="3.30.450.180">
    <property type="match status" value="1"/>
</dbReference>
<dbReference type="RefSeq" id="WP_133848219.1">
    <property type="nucleotide sequence ID" value="NZ_SNXZ01000001.1"/>
</dbReference>
<dbReference type="AlphaFoldDB" id="A0A4R6SN93"/>
<comment type="caution">
    <text evidence="2">The sequence shown here is derived from an EMBL/GenBank/DDBJ whole genome shotgun (WGS) entry which is preliminary data.</text>
</comment>
<gene>
    <name evidence="2" type="ORF">EV186_1011445</name>
</gene>
<sequence length="300" mass="33894">MTTATLPDALPDEVRRRELGTFLRSRRERLGPEQVGLPESGRRRTPGLRREEVASLAGVGVTWYTWLEQGRDIRASEQVLAAIAGTLRLDPYERTHLFTLAGVPAPAQTECTAVPAGMQTILRQLEPFPATLQNARYDILAWNRSYDELMGGVGDLPFEDRNSLLIMFTSQDFRDRALTWEESAPQMVAQFRASLAEHVTEPSWKALLKRLKCESPEFARFWQAHEVKPPRNHTKAFRHPQAGLLRFDYTNMWTGQRSGLRMTTYSPADDETERRLDLLLQLAISAGRSVASTPPATASF</sequence>
<proteinExistence type="predicted"/>
<keyword evidence="3" id="KW-1185">Reference proteome</keyword>
<evidence type="ECO:0000313" key="2">
    <source>
        <dbReference type="EMBL" id="TDQ05474.1"/>
    </source>
</evidence>
<dbReference type="PANTHER" id="PTHR35010:SF2">
    <property type="entry name" value="BLL4672 PROTEIN"/>
    <property type="match status" value="1"/>
</dbReference>
<dbReference type="Pfam" id="PF13560">
    <property type="entry name" value="HTH_31"/>
    <property type="match status" value="1"/>
</dbReference>
<dbReference type="GO" id="GO:0003677">
    <property type="term" value="F:DNA binding"/>
    <property type="evidence" value="ECO:0007669"/>
    <property type="project" value="InterPro"/>
</dbReference>
<organism evidence="2 3">
    <name type="scientific">Labedaea rhizosphaerae</name>
    <dbReference type="NCBI Taxonomy" id="598644"/>
    <lineage>
        <taxon>Bacteria</taxon>
        <taxon>Bacillati</taxon>
        <taxon>Actinomycetota</taxon>
        <taxon>Actinomycetes</taxon>
        <taxon>Pseudonocardiales</taxon>
        <taxon>Pseudonocardiaceae</taxon>
        <taxon>Labedaea</taxon>
    </lineage>
</organism>
<dbReference type="PANTHER" id="PTHR35010">
    <property type="entry name" value="BLL4672 PROTEIN-RELATED"/>
    <property type="match status" value="1"/>
</dbReference>
<dbReference type="SUPFAM" id="SSF47413">
    <property type="entry name" value="lambda repressor-like DNA-binding domains"/>
    <property type="match status" value="1"/>
</dbReference>
<dbReference type="CDD" id="cd00093">
    <property type="entry name" value="HTH_XRE"/>
    <property type="match status" value="1"/>
</dbReference>
<dbReference type="Gene3D" id="1.10.260.40">
    <property type="entry name" value="lambda repressor-like DNA-binding domains"/>
    <property type="match status" value="1"/>
</dbReference>
<dbReference type="SMART" id="SM00530">
    <property type="entry name" value="HTH_XRE"/>
    <property type="match status" value="1"/>
</dbReference>
<name>A0A4R6SN93_LABRH</name>
<evidence type="ECO:0000313" key="3">
    <source>
        <dbReference type="Proteomes" id="UP000295444"/>
    </source>
</evidence>
<dbReference type="Proteomes" id="UP000295444">
    <property type="component" value="Unassembled WGS sequence"/>
</dbReference>
<dbReference type="InterPro" id="IPR010982">
    <property type="entry name" value="Lambda_DNA-bd_dom_sf"/>
</dbReference>
<dbReference type="InterPro" id="IPR001387">
    <property type="entry name" value="Cro/C1-type_HTH"/>
</dbReference>
<dbReference type="InterPro" id="IPR041413">
    <property type="entry name" value="MLTR_LBD"/>
</dbReference>
<dbReference type="EMBL" id="SNXZ01000001">
    <property type="protein sequence ID" value="TDQ05474.1"/>
    <property type="molecule type" value="Genomic_DNA"/>
</dbReference>